<accession>B9RKU1</accession>
<dbReference type="STRING" id="3988.B9RKU1"/>
<feature type="domain" description="GBF1-like tetratricopeptide repeats" evidence="1">
    <location>
        <begin position="291"/>
        <end position="452"/>
    </location>
</feature>
<proteinExistence type="predicted"/>
<gene>
    <name evidence="2" type="ORF">RCOM_1053380</name>
</gene>
<reference evidence="3" key="1">
    <citation type="journal article" date="2010" name="Nat. Biotechnol.">
        <title>Draft genome sequence of the oilseed species Ricinus communis.</title>
        <authorList>
            <person name="Chan A.P."/>
            <person name="Crabtree J."/>
            <person name="Zhao Q."/>
            <person name="Lorenzi H."/>
            <person name="Orvis J."/>
            <person name="Puiu D."/>
            <person name="Melake-Berhan A."/>
            <person name="Jones K.M."/>
            <person name="Redman J."/>
            <person name="Chen G."/>
            <person name="Cahoon E.B."/>
            <person name="Gedil M."/>
            <person name="Stanke M."/>
            <person name="Haas B.J."/>
            <person name="Wortman J.R."/>
            <person name="Fraser-Liggett C.M."/>
            <person name="Ravel J."/>
            <person name="Rabinowicz P.D."/>
        </authorList>
    </citation>
    <scope>NUCLEOTIDE SEQUENCE [LARGE SCALE GENOMIC DNA]</scope>
    <source>
        <strain evidence="3">cv. Hale</strain>
    </source>
</reference>
<dbReference type="InParanoid" id="B9RKU1"/>
<keyword evidence="3" id="KW-1185">Reference proteome</keyword>
<dbReference type="Pfam" id="PF23325">
    <property type="entry name" value="TPR_28"/>
    <property type="match status" value="1"/>
</dbReference>
<dbReference type="InterPro" id="IPR056604">
    <property type="entry name" value="GBF1-like_TPR"/>
</dbReference>
<sequence length="462" mass="52556">MEDSISLGMSEFEQKLKVIKQCQIGSIFTNSVNLPDDALLNLGHSLIFAAGGEGQKFSTPIEEEETVGFAWDIIIVIAMFPLFSPVPFAEKAILGLFKICVKLLSSTRTERLPEELIFKSINLMWKLDKEILDTCCEAITKSVGKILTDYPANLQTSLGWKTCLHLLSVTGRRPETYDQGVDTLIKMISDATHVSRINYAYCIDCAFGFIALKNSPLDKNLKILDLLADSVNLLIQWYKDYSESGSNYSIASSTSNSSLEDNRAFGSPNLAVTLFLKLGEAFRKTSWARREEIRNQAILSLQKSFALSEELDSSPPNCISYFNLVIFAMVDDMQEKMVEYSRCKNAEREARSMEGTLILARELLTDVYLKFLKQITMSPEFRTFWLGVLRRMDTCMKADLGDYVETRLQEAIPDLLRKIITKMKDEEILVSNEEDDLWEITYIQIQRIAPFLKEELFPEEEI</sequence>
<evidence type="ECO:0000313" key="3">
    <source>
        <dbReference type="Proteomes" id="UP000008311"/>
    </source>
</evidence>
<name>B9RKU1_RICCO</name>
<dbReference type="PANTHER" id="PTHR10663">
    <property type="entry name" value="GUANYL-NUCLEOTIDE EXCHANGE FACTOR"/>
    <property type="match status" value="1"/>
</dbReference>
<dbReference type="EMBL" id="EQ973784">
    <property type="protein sequence ID" value="EEF48289.1"/>
    <property type="molecule type" value="Genomic_DNA"/>
</dbReference>
<dbReference type="PANTHER" id="PTHR10663:SF322">
    <property type="entry name" value="ARF GUANINE-NUCLEOTIDE EXCHANGE FACTOR GNL2"/>
    <property type="match status" value="1"/>
</dbReference>
<protein>
    <submittedName>
        <fullName evidence="2">Pattern formation protein, putative</fullName>
    </submittedName>
</protein>
<dbReference type="eggNOG" id="KOG0928">
    <property type="taxonomic scope" value="Eukaryota"/>
</dbReference>
<evidence type="ECO:0000313" key="2">
    <source>
        <dbReference type="EMBL" id="EEF48289.1"/>
    </source>
</evidence>
<evidence type="ECO:0000259" key="1">
    <source>
        <dbReference type="Pfam" id="PF23325"/>
    </source>
</evidence>
<organism evidence="2 3">
    <name type="scientific">Ricinus communis</name>
    <name type="common">Castor bean</name>
    <dbReference type="NCBI Taxonomy" id="3988"/>
    <lineage>
        <taxon>Eukaryota</taxon>
        <taxon>Viridiplantae</taxon>
        <taxon>Streptophyta</taxon>
        <taxon>Embryophyta</taxon>
        <taxon>Tracheophyta</taxon>
        <taxon>Spermatophyta</taxon>
        <taxon>Magnoliopsida</taxon>
        <taxon>eudicotyledons</taxon>
        <taxon>Gunneridae</taxon>
        <taxon>Pentapetalae</taxon>
        <taxon>rosids</taxon>
        <taxon>fabids</taxon>
        <taxon>Malpighiales</taxon>
        <taxon>Euphorbiaceae</taxon>
        <taxon>Acalyphoideae</taxon>
        <taxon>Acalypheae</taxon>
        <taxon>Ricinus</taxon>
    </lineage>
</organism>
<dbReference type="Proteomes" id="UP000008311">
    <property type="component" value="Unassembled WGS sequence"/>
</dbReference>
<dbReference type="AlphaFoldDB" id="B9RKU1"/>